<keyword evidence="8" id="KW-1185">Reference proteome</keyword>
<evidence type="ECO:0000256" key="1">
    <source>
        <dbReference type="ARBA" id="ARBA00022741"/>
    </source>
</evidence>
<evidence type="ECO:0000256" key="2">
    <source>
        <dbReference type="ARBA" id="ARBA00022840"/>
    </source>
</evidence>
<comment type="similarity">
    <text evidence="4">Belongs to the protein kinase superfamily.</text>
</comment>
<dbReference type="SUPFAM" id="SSF56112">
    <property type="entry name" value="Protein kinase-like (PK-like)"/>
    <property type="match status" value="1"/>
</dbReference>
<keyword evidence="4" id="KW-0808">Transferase</keyword>
<dbReference type="GO" id="GO:0043408">
    <property type="term" value="P:regulation of MAPK cascade"/>
    <property type="evidence" value="ECO:0007669"/>
    <property type="project" value="TreeGrafter"/>
</dbReference>
<accession>A0A8J8T4N0</accession>
<dbReference type="InterPro" id="IPR036936">
    <property type="entry name" value="CRIB_dom_sf"/>
</dbReference>
<feature type="region of interest" description="Disordered" evidence="5">
    <location>
        <begin position="403"/>
        <end position="422"/>
    </location>
</feature>
<dbReference type="Pfam" id="PF00069">
    <property type="entry name" value="Pkinase"/>
    <property type="match status" value="1"/>
</dbReference>
<evidence type="ECO:0000313" key="7">
    <source>
        <dbReference type="EMBL" id="TNV82084.1"/>
    </source>
</evidence>
<evidence type="ECO:0000256" key="3">
    <source>
        <dbReference type="PROSITE-ProRule" id="PRU10141"/>
    </source>
</evidence>
<reference evidence="7" key="1">
    <citation type="submission" date="2019-06" db="EMBL/GenBank/DDBJ databases">
        <authorList>
            <person name="Zheng W."/>
        </authorList>
    </citation>
    <scope>NUCLEOTIDE SEQUENCE</scope>
    <source>
        <strain evidence="7">QDHG01</strain>
    </source>
</reference>
<gene>
    <name evidence="7" type="ORF">FGO68_gene7734</name>
</gene>
<feature type="binding site" evidence="3">
    <location>
        <position position="143"/>
    </location>
    <ligand>
        <name>ATP</name>
        <dbReference type="ChEBI" id="CHEBI:30616"/>
    </ligand>
</feature>
<dbReference type="SMART" id="SM00220">
    <property type="entry name" value="S_TKc"/>
    <property type="match status" value="1"/>
</dbReference>
<evidence type="ECO:0000256" key="5">
    <source>
        <dbReference type="SAM" id="MobiDB-lite"/>
    </source>
</evidence>
<protein>
    <recommendedName>
        <fullName evidence="6">Protein kinase domain-containing protein</fullName>
    </recommendedName>
</protein>
<dbReference type="GO" id="GO:0005524">
    <property type="term" value="F:ATP binding"/>
    <property type="evidence" value="ECO:0007669"/>
    <property type="project" value="UniProtKB-UniRule"/>
</dbReference>
<dbReference type="AlphaFoldDB" id="A0A8J8T4N0"/>
<dbReference type="PANTHER" id="PTHR48015:SF35">
    <property type="entry name" value="SERINE_THREONINE-PROTEIN KINASE PAK"/>
    <property type="match status" value="1"/>
</dbReference>
<dbReference type="FunFam" id="1.10.510.10:FF:000421">
    <property type="entry name" value="Serine/threonine-protein kinase PAK 6"/>
    <property type="match status" value="1"/>
</dbReference>
<comment type="caution">
    <text evidence="7">The sequence shown here is derived from an EMBL/GenBank/DDBJ whole genome shotgun (WGS) entry which is preliminary data.</text>
</comment>
<sequence>MLAQIKEQEIEEEEQRRFTVVLEDGEFVGLPEEIKKQLDESGIDKKQIAEHPEQVLQVLSYAGQQAYRMKTLAEQRATCQPSHLTSLPGQLEYYKLIQHEKLFKLDNPALYYSVERLIGQGGYGKIFLVTKKGEEPRVEYALKFVNQPMNNIKKQEQMRNEIALMAICNHSNICKYYEGYYFGERFWIFLEYMDAGCLTDLLEGELYLKFTESIIRYIMREALKAIDYLHQKHIIHRDIKSDNYMLTSRGEIKLIDFGYAAQLTKERKRRNSKVGTTCWMAPEIIKSVIGQDSYAEKVDVWSLGIMMLELVNGKPPYLGQSMNDVVFSILTYAAPEIEEYRWSQEMRDFLKICLVKDPYLRPSTEELMNHPFITKENTPEEIDNARGKFLEILLPFREEKEKKKLEEEGGEGGTVLVMPQKK</sequence>
<proteinExistence type="inferred from homology"/>
<name>A0A8J8T4N0_HALGN</name>
<dbReference type="EMBL" id="RRYP01005388">
    <property type="protein sequence ID" value="TNV82084.1"/>
    <property type="molecule type" value="Genomic_DNA"/>
</dbReference>
<keyword evidence="2 3" id="KW-0067">ATP-binding</keyword>
<evidence type="ECO:0000313" key="8">
    <source>
        <dbReference type="Proteomes" id="UP000785679"/>
    </source>
</evidence>
<feature type="domain" description="Protein kinase" evidence="6">
    <location>
        <begin position="112"/>
        <end position="373"/>
    </location>
</feature>
<dbReference type="Proteomes" id="UP000785679">
    <property type="component" value="Unassembled WGS sequence"/>
</dbReference>
<dbReference type="PROSITE" id="PS50011">
    <property type="entry name" value="PROTEIN_KINASE_DOM"/>
    <property type="match status" value="1"/>
</dbReference>
<dbReference type="InterPro" id="IPR017441">
    <property type="entry name" value="Protein_kinase_ATP_BS"/>
</dbReference>
<dbReference type="GO" id="GO:0004674">
    <property type="term" value="F:protein serine/threonine kinase activity"/>
    <property type="evidence" value="ECO:0007669"/>
    <property type="project" value="UniProtKB-KW"/>
</dbReference>
<dbReference type="OrthoDB" id="8693905at2759"/>
<dbReference type="GO" id="GO:0035556">
    <property type="term" value="P:intracellular signal transduction"/>
    <property type="evidence" value="ECO:0007669"/>
    <property type="project" value="TreeGrafter"/>
</dbReference>
<keyword evidence="1 3" id="KW-0547">Nucleotide-binding</keyword>
<evidence type="ECO:0000259" key="6">
    <source>
        <dbReference type="PROSITE" id="PS50011"/>
    </source>
</evidence>
<dbReference type="Pfam" id="PF00786">
    <property type="entry name" value="PBD"/>
    <property type="match status" value="1"/>
</dbReference>
<dbReference type="PANTHER" id="PTHR48015">
    <property type="entry name" value="SERINE/THREONINE-PROTEIN KINASE TAO"/>
    <property type="match status" value="1"/>
</dbReference>
<dbReference type="InterPro" id="IPR050285">
    <property type="entry name" value="STE20_Ser/Thr_kinase"/>
</dbReference>
<dbReference type="PROSITE" id="PS00108">
    <property type="entry name" value="PROTEIN_KINASE_ST"/>
    <property type="match status" value="1"/>
</dbReference>
<dbReference type="PROSITE" id="PS00107">
    <property type="entry name" value="PROTEIN_KINASE_ATP"/>
    <property type="match status" value="1"/>
</dbReference>
<organism evidence="7 8">
    <name type="scientific">Halteria grandinella</name>
    <dbReference type="NCBI Taxonomy" id="5974"/>
    <lineage>
        <taxon>Eukaryota</taxon>
        <taxon>Sar</taxon>
        <taxon>Alveolata</taxon>
        <taxon>Ciliophora</taxon>
        <taxon>Intramacronucleata</taxon>
        <taxon>Spirotrichea</taxon>
        <taxon>Stichotrichia</taxon>
        <taxon>Sporadotrichida</taxon>
        <taxon>Halteriidae</taxon>
        <taxon>Halteria</taxon>
    </lineage>
</organism>
<dbReference type="InterPro" id="IPR000095">
    <property type="entry name" value="CRIB_dom"/>
</dbReference>
<dbReference type="Gene3D" id="1.10.510.10">
    <property type="entry name" value="Transferase(Phosphotransferase) domain 1"/>
    <property type="match status" value="1"/>
</dbReference>
<dbReference type="InterPro" id="IPR008271">
    <property type="entry name" value="Ser/Thr_kinase_AS"/>
</dbReference>
<dbReference type="InterPro" id="IPR011009">
    <property type="entry name" value="Kinase-like_dom_sf"/>
</dbReference>
<keyword evidence="4" id="KW-0418">Kinase</keyword>
<dbReference type="GO" id="GO:0005737">
    <property type="term" value="C:cytoplasm"/>
    <property type="evidence" value="ECO:0007669"/>
    <property type="project" value="TreeGrafter"/>
</dbReference>
<dbReference type="Gene3D" id="3.90.810.10">
    <property type="entry name" value="CRIB domain"/>
    <property type="match status" value="1"/>
</dbReference>
<dbReference type="InterPro" id="IPR000719">
    <property type="entry name" value="Prot_kinase_dom"/>
</dbReference>
<evidence type="ECO:0000256" key="4">
    <source>
        <dbReference type="RuleBase" id="RU000304"/>
    </source>
</evidence>
<keyword evidence="4" id="KW-0723">Serine/threonine-protein kinase</keyword>